<dbReference type="PANTHER" id="PTHR33112">
    <property type="entry name" value="DOMAIN PROTEIN, PUTATIVE-RELATED"/>
    <property type="match status" value="1"/>
</dbReference>
<dbReference type="STRING" id="97972.A0A2V1DL61"/>
<dbReference type="InterPro" id="IPR013087">
    <property type="entry name" value="Znf_C2H2_type"/>
</dbReference>
<dbReference type="InterPro" id="IPR010730">
    <property type="entry name" value="HET"/>
</dbReference>
<dbReference type="AlphaFoldDB" id="A0A2V1DL61"/>
<evidence type="ECO:0000313" key="3">
    <source>
        <dbReference type="Proteomes" id="UP000244855"/>
    </source>
</evidence>
<evidence type="ECO:0000259" key="1">
    <source>
        <dbReference type="PROSITE" id="PS00028"/>
    </source>
</evidence>
<feature type="domain" description="C2H2-type" evidence="1">
    <location>
        <begin position="73"/>
        <end position="95"/>
    </location>
</feature>
<feature type="non-terminal residue" evidence="2">
    <location>
        <position position="560"/>
    </location>
</feature>
<accession>A0A2V1DL61</accession>
<dbReference type="PANTHER" id="PTHR33112:SF8">
    <property type="entry name" value="HETEROKARYON INCOMPATIBILITY DOMAIN-CONTAINING PROTEIN"/>
    <property type="match status" value="1"/>
</dbReference>
<keyword evidence="3" id="KW-1185">Reference proteome</keyword>
<evidence type="ECO:0000313" key="2">
    <source>
        <dbReference type="EMBL" id="PVH97874.1"/>
    </source>
</evidence>
<dbReference type="Pfam" id="PF06985">
    <property type="entry name" value="HET"/>
    <property type="match status" value="1"/>
</dbReference>
<dbReference type="OrthoDB" id="3486565at2759"/>
<reference evidence="2 3" key="1">
    <citation type="journal article" date="2018" name="Sci. Rep.">
        <title>Comparative genomics provides insights into the lifestyle and reveals functional heterogeneity of dark septate endophytic fungi.</title>
        <authorList>
            <person name="Knapp D.G."/>
            <person name="Nemeth J.B."/>
            <person name="Barry K."/>
            <person name="Hainaut M."/>
            <person name="Henrissat B."/>
            <person name="Johnson J."/>
            <person name="Kuo A."/>
            <person name="Lim J.H.P."/>
            <person name="Lipzen A."/>
            <person name="Nolan M."/>
            <person name="Ohm R.A."/>
            <person name="Tamas L."/>
            <person name="Grigoriev I.V."/>
            <person name="Spatafora J.W."/>
            <person name="Nagy L.G."/>
            <person name="Kovacs G.M."/>
        </authorList>
    </citation>
    <scope>NUCLEOTIDE SEQUENCE [LARGE SCALE GENOMIC DNA]</scope>
    <source>
        <strain evidence="2 3">DSE2036</strain>
    </source>
</reference>
<dbReference type="EMBL" id="KZ805426">
    <property type="protein sequence ID" value="PVH97874.1"/>
    <property type="molecule type" value="Genomic_DNA"/>
</dbReference>
<protein>
    <submittedName>
        <fullName evidence="2">HET-domain-containing protein</fullName>
    </submittedName>
</protein>
<organism evidence="2 3">
    <name type="scientific">Periconia macrospinosa</name>
    <dbReference type="NCBI Taxonomy" id="97972"/>
    <lineage>
        <taxon>Eukaryota</taxon>
        <taxon>Fungi</taxon>
        <taxon>Dikarya</taxon>
        <taxon>Ascomycota</taxon>
        <taxon>Pezizomycotina</taxon>
        <taxon>Dothideomycetes</taxon>
        <taxon>Pleosporomycetidae</taxon>
        <taxon>Pleosporales</taxon>
        <taxon>Massarineae</taxon>
        <taxon>Periconiaceae</taxon>
        <taxon>Periconia</taxon>
    </lineage>
</organism>
<dbReference type="PROSITE" id="PS00028">
    <property type="entry name" value="ZINC_FINGER_C2H2_1"/>
    <property type="match status" value="1"/>
</dbReference>
<name>A0A2V1DL61_9PLEO</name>
<gene>
    <name evidence="2" type="ORF">DM02DRAFT_683749</name>
</gene>
<proteinExistence type="predicted"/>
<sequence length="560" mass="64153">MCNHFAEQLPSFTRPDDDIERIKIWYEQYRSCDPALEGCKELADAESDQLDMGLVEHLIQQQMITTHVYDGFCDDCHDLFRNWHFNMTHKRLSIHTFSTYMLEAAYRKGCKSCAFLLFRLMRGKLLDTFRKIENRMIYLSTDLNPETHLYLEDSAPLNAWDMITSYPGNEYGAFKDHREYVQKWLGTCTQYHAKCNEIAAKDRATYPTRLVSIRGNKIRLVLTADWTVFPPYSTLSYSWGGASFLKLTSDNFKTFVSQIQYEDLPKTFQDAVQLSRDVGFEYIWIDALCIIQAEPGEEPLDFRKEAGRMRHVYGGSALNIAASTGRTPCDGFVSPPENFNAGFYARVTDGTVCRVLAFYSSYDYDEATRYANLGSRAWCFQERLLAPRTVQVGEQGLYWECRSSFISEFLPTIDGVGMLSTGHLLRHSRVGMRWGVIVEAYSGTVLTNNHDKLPALSGIANRYHELTGDNYLAGLWRKNLVDQLGWRVWEKSKRSDRRIPSWSWASVNTHPHMLWQTSFYSPDDRHAEVVDASTTLIGPDPYGEVSGGVIRLRCTAIVSG</sequence>
<dbReference type="Proteomes" id="UP000244855">
    <property type="component" value="Unassembled WGS sequence"/>
</dbReference>